<name>A0A7C8JLJ6_ORBOL</name>
<dbReference type="Proteomes" id="UP000475325">
    <property type="component" value="Unassembled WGS sequence"/>
</dbReference>
<evidence type="ECO:0000313" key="1">
    <source>
        <dbReference type="EMBL" id="KAF3112799.1"/>
    </source>
</evidence>
<dbReference type="AlphaFoldDB" id="A0A7C8JLJ6"/>
<comment type="caution">
    <text evidence="1">The sequence shown here is derived from an EMBL/GenBank/DDBJ whole genome shotgun (WGS) entry which is preliminary data.</text>
</comment>
<protein>
    <submittedName>
        <fullName evidence="1">Uncharacterized protein</fullName>
    </submittedName>
</protein>
<gene>
    <name evidence="1" type="ORF">TWF102_004195</name>
</gene>
<organism evidence="1 2">
    <name type="scientific">Orbilia oligospora</name>
    <name type="common">Nematode-trapping fungus</name>
    <name type="synonym">Arthrobotrys oligospora</name>
    <dbReference type="NCBI Taxonomy" id="2813651"/>
    <lineage>
        <taxon>Eukaryota</taxon>
        <taxon>Fungi</taxon>
        <taxon>Dikarya</taxon>
        <taxon>Ascomycota</taxon>
        <taxon>Pezizomycotina</taxon>
        <taxon>Orbiliomycetes</taxon>
        <taxon>Orbiliales</taxon>
        <taxon>Orbiliaceae</taxon>
        <taxon>Orbilia</taxon>
    </lineage>
</organism>
<accession>A0A7C8JLJ6</accession>
<dbReference type="EMBL" id="WIQW01000002">
    <property type="protein sequence ID" value="KAF3112799.1"/>
    <property type="molecule type" value="Genomic_DNA"/>
</dbReference>
<sequence length="156" mass="17423">MENTEAADTSVADGFKKKGTPKGIEIALILGYVEVLASTRGSNQQFRQIECEHSNGMDTTAGLDAPPLKDPTSQYGYLVYSKTRPTSIVFLGSTIYDLSLASYTSPSGRYNNYCEPRHSSNISEASNRYAVLSCQRSGFQRHTCQYHFFWTSNFYL</sequence>
<evidence type="ECO:0000313" key="2">
    <source>
        <dbReference type="Proteomes" id="UP000475325"/>
    </source>
</evidence>
<reference evidence="1 2" key="1">
    <citation type="submission" date="2019-06" db="EMBL/GenBank/DDBJ databases">
        <authorList>
            <person name="Palmer J.M."/>
        </authorList>
    </citation>
    <scope>NUCLEOTIDE SEQUENCE [LARGE SCALE GENOMIC DNA]</scope>
    <source>
        <strain evidence="1 2">TWF102</strain>
    </source>
</reference>
<proteinExistence type="predicted"/>